<dbReference type="PANTHER" id="PTHR10887">
    <property type="entry name" value="DNA2/NAM7 HELICASE FAMILY"/>
    <property type="match status" value="1"/>
</dbReference>
<dbReference type="KEGG" id="ssua:FPZ54_16885"/>
<dbReference type="InterPro" id="IPR049468">
    <property type="entry name" value="Restrct_endonuc-II-like_dom"/>
</dbReference>
<accession>A0A518RJA0</accession>
<dbReference type="RefSeq" id="WP_145848987.1">
    <property type="nucleotide sequence ID" value="NZ_CP042239.1"/>
</dbReference>
<dbReference type="Pfam" id="PF13195">
    <property type="entry name" value="DUF4011"/>
    <property type="match status" value="1"/>
</dbReference>
<dbReference type="InterPro" id="IPR041677">
    <property type="entry name" value="DNA2/NAM7_AAA_11"/>
</dbReference>
<dbReference type="Gene3D" id="3.40.50.300">
    <property type="entry name" value="P-loop containing nucleotide triphosphate hydrolases"/>
    <property type="match status" value="3"/>
</dbReference>
<evidence type="ECO:0000313" key="4">
    <source>
        <dbReference type="Proteomes" id="UP000318055"/>
    </source>
</evidence>
<proteinExistence type="predicted"/>
<name>A0A518RJA0_9SPHN</name>
<dbReference type="InterPro" id="IPR027417">
    <property type="entry name" value="P-loop_NTPase"/>
</dbReference>
<dbReference type="Pfam" id="PF13086">
    <property type="entry name" value="AAA_11"/>
    <property type="match status" value="1"/>
</dbReference>
<evidence type="ECO:0000313" key="3">
    <source>
        <dbReference type="EMBL" id="QDX27512.1"/>
    </source>
</evidence>
<dbReference type="GO" id="GO:0004386">
    <property type="term" value="F:helicase activity"/>
    <property type="evidence" value="ECO:0007669"/>
    <property type="project" value="InterPro"/>
</dbReference>
<dbReference type="InterPro" id="IPR011335">
    <property type="entry name" value="Restrct_endonuc-II-like"/>
</dbReference>
<dbReference type="CDD" id="cd07996">
    <property type="entry name" value="WGR_MMR_like"/>
    <property type="match status" value="1"/>
</dbReference>
<dbReference type="PANTHER" id="PTHR10887:SF495">
    <property type="entry name" value="HELICASE SENATAXIN ISOFORM X1-RELATED"/>
    <property type="match status" value="1"/>
</dbReference>
<reference evidence="3 4" key="1">
    <citation type="submission" date="2019-07" db="EMBL/GenBank/DDBJ databases">
        <title>Sphingomonas alkalisoli sp. nov., isolated from rhizosphere soil of Suaedae salsa.</title>
        <authorList>
            <person name="Zhang H."/>
            <person name="Xu L."/>
            <person name="Zhang J.-X."/>
            <person name="Sun J.-Q."/>
        </authorList>
    </citation>
    <scope>NUCLEOTIDE SEQUENCE [LARGE SCALE GENOMIC DNA]</scope>
    <source>
        <strain evidence="3 4">XS-10</strain>
    </source>
</reference>
<feature type="region of interest" description="Disordered" evidence="1">
    <location>
        <begin position="1701"/>
        <end position="1745"/>
    </location>
</feature>
<dbReference type="CDD" id="cd18808">
    <property type="entry name" value="SF1_C_Upf1"/>
    <property type="match status" value="1"/>
</dbReference>
<dbReference type="InterPro" id="IPR025103">
    <property type="entry name" value="DUF4011"/>
</dbReference>
<dbReference type="Proteomes" id="UP000318055">
    <property type="component" value="Chromosome"/>
</dbReference>
<dbReference type="Gene3D" id="2.20.140.10">
    <property type="entry name" value="WGR domain"/>
    <property type="match status" value="1"/>
</dbReference>
<organism evidence="3 4">
    <name type="scientific">Sphingomonas suaedae</name>
    <dbReference type="NCBI Taxonomy" id="2599297"/>
    <lineage>
        <taxon>Bacteria</taxon>
        <taxon>Pseudomonadati</taxon>
        <taxon>Pseudomonadota</taxon>
        <taxon>Alphaproteobacteria</taxon>
        <taxon>Sphingomonadales</taxon>
        <taxon>Sphingomonadaceae</taxon>
        <taxon>Sphingomonas</taxon>
    </lineage>
</organism>
<feature type="domain" description="WGR" evidence="2">
    <location>
        <begin position="1731"/>
        <end position="1813"/>
    </location>
</feature>
<dbReference type="OrthoDB" id="9757917at2"/>
<dbReference type="PROSITE" id="PS51977">
    <property type="entry name" value="WGR"/>
    <property type="match status" value="1"/>
</dbReference>
<dbReference type="Pfam" id="PF05406">
    <property type="entry name" value="WGR"/>
    <property type="match status" value="1"/>
</dbReference>
<evidence type="ECO:0000256" key="1">
    <source>
        <dbReference type="SAM" id="MobiDB-lite"/>
    </source>
</evidence>
<dbReference type="InterPro" id="IPR041679">
    <property type="entry name" value="DNA2/NAM7-like_C"/>
</dbReference>
<evidence type="ECO:0000259" key="2">
    <source>
        <dbReference type="PROSITE" id="PS51977"/>
    </source>
</evidence>
<dbReference type="InterPro" id="IPR047187">
    <property type="entry name" value="SF1_C_Upf1"/>
</dbReference>
<dbReference type="SMART" id="SM00773">
    <property type="entry name" value="WGR"/>
    <property type="match status" value="1"/>
</dbReference>
<dbReference type="InterPro" id="IPR008893">
    <property type="entry name" value="WGR_domain"/>
</dbReference>
<gene>
    <name evidence="3" type="ORF">FPZ54_16885</name>
</gene>
<dbReference type="SUPFAM" id="SSF52980">
    <property type="entry name" value="Restriction endonuclease-like"/>
    <property type="match status" value="1"/>
</dbReference>
<dbReference type="Pfam" id="PF18741">
    <property type="entry name" value="MTES_1575"/>
    <property type="match status" value="1"/>
</dbReference>
<dbReference type="Pfam" id="PF13087">
    <property type="entry name" value="AAA_12"/>
    <property type="match status" value="1"/>
</dbReference>
<dbReference type="SUPFAM" id="SSF52540">
    <property type="entry name" value="P-loop containing nucleoside triphosphate hydrolases"/>
    <property type="match status" value="1"/>
</dbReference>
<protein>
    <submittedName>
        <fullName evidence="3">DUF4011 domain-containing protein</fullName>
    </submittedName>
</protein>
<dbReference type="Gene3D" id="1.10.510.10">
    <property type="entry name" value="Transferase(Phosphotransferase) domain 1"/>
    <property type="match status" value="1"/>
</dbReference>
<sequence length="1813" mass="199003">MSEGIVLTLSQRVAEGGALPTEDLLHAMLPLMRAVAALHAIEQVADLGGEAVIDPGDGILALARPDGRAPRYNAVRLRDVQPHAGSALRVVGEYRVATDVESGSKVEDLRARSDDAEADFKPAYLTGYRAWEQAIGHHDELADIFVIGLILASLACGLDLNDEEDVAKFSGAQANLFRLNGALHPVIAALITEMTALNRHERATDLDALTQRLEGYRDQPAGLDVERALAGATGVKGRRAAVLTHLRDRLFDLSRRNRLIHFRPTQASVNLTVASVPVVMRLESIRADQLCTWDSKFAKDVLGGGQIALAKWLRFEDQPYLPSAFDRIIQETRRDRAEYGFSHLRLVVAFLHWHNLKDAPNERVQSPLLWLPVEVAKKKGVRDQYLLRCPGTEAEFNPALRHYLRQLYDIQLPERVDLAQTSIEQVHADIAAQIHRSEPGVTLSVTDKPQIELIHQKAVQRLKLFQRRKQRTARASGVSRPDFSYERDDYRPLGLALFEKYVRPTPLPQRLAVGGRMPARPDRMVASGEAEALTYALAGGDGHRYKWEIDLTQVTLANFNYKKMSLVRDYNQLIDDDVPPPAFDRIFSIEPRELEAEAPPALPLAELYSVVPADATQDAAVAMARSGRSFIIQGPPGTGKSQTITNLIADFAARGKRVLFVCEKRAALDVVYNRLKSVSLDRLSCLIHDSQEDKKSFVMDLKDSYERWTKQDDGLDALQASRARTLDALSRHLDRLAAFEAAASRVPEETGASIRTMVRRRAALPETEALGPADRERLPLLAEWDRHRGLAERIHRAMRENFGLASLAEHPFARISPQMVASDRAYAEAQAAIAEGERLIDALDAALEDDALLLSPDTRLSDALVLVRAARQAIETNLAGNLTLLDPASPLSAEFAAGRATLDRAHGEAVAAAEAAANWRDPLTPEDTAAALDQARQQEPSFFKFLSGTWRRLNRTVRARYDFSAHAVEPSVTSVLERLAARHATAAAEAEARGSFASRFATTDADALSVARDAWATATAPMLRTLIAHARAASDPAGLIAREAASAVHIEGLAALCERFLADAGDMTIGALSEAMRDMREGLEELPDLLPLLAAADAAGPRMAFAMRALRLAPPMIEAHVIEEAFARALRDEPALQRFDAAELGSSARRAAKARALLQAENSATILATNHRRFRDHVKRSMLSVTQLDGAGREFKRIYSTGRRELEHEFGKSMRYRSIRDLSDDETGPVVIDLKPIWLMSPLSVSDTLPLHPELFDVVIFDEASQIPTEEAVPALSRAPQVIVVGDEMQLPPTSFFAAARDEDEMQVTAEEDGQAVAIILDADSLLNQSARSLPATLLAWHYRSRSEALISFSNAAFYDGRLITIPDRVIADPSAAPEPLRSDDPASAPVAVSRMLASAVSFHPVADGLYEKRVNEPEARLIAAMVRDLLFRETGLSIGIVAFSEAQQAEIEDELETLAGEDKAFAARLEAEYAREDDGQINGLFVKNLENVQGDERDVILLSICYAPDANGRMAMNFGPINQRGGEKRLNVIFSRARHHMAVVSTIRSEAITNTHNDGARALRTFLAFAEAQSRGDASHGQAVLATLNPEAQRVFARSAPADALRDALAEALTARGYDVHVHVGSASFRCDLAICEEGGGRYQLGILIDGHGPGSVEDRYVFQPAILRAFGWKVIDVPSHSWLRDPGAVVAQIEAALRREGENDDDDDPFDGSTMPQPSATSPKRETDEAAPTEQPDLQSTAPTFSEFRFQQGSSDKFWKIAVSGCEMTVIFGRVATKGSTVVKVFDTPERAKREATKLIAEKVRKGYLEV</sequence>
<dbReference type="InterPro" id="IPR045055">
    <property type="entry name" value="DNA2/NAM7-like"/>
</dbReference>
<dbReference type="EMBL" id="CP042239">
    <property type="protein sequence ID" value="QDX27512.1"/>
    <property type="molecule type" value="Genomic_DNA"/>
</dbReference>
<dbReference type="InterPro" id="IPR049809">
    <property type="entry name" value="YehF/YfeS-like_WGR"/>
</dbReference>
<keyword evidence="4" id="KW-1185">Reference proteome</keyword>